<accession>A0ABS8YZ20</accession>
<comment type="caution">
    <text evidence="2">The sequence shown here is derived from an EMBL/GenBank/DDBJ whole genome shotgun (WGS) entry which is preliminary data.</text>
</comment>
<dbReference type="Proteomes" id="UP001521181">
    <property type="component" value="Unassembled WGS sequence"/>
</dbReference>
<name>A0ABS8YZ20_9RHOB</name>
<proteinExistence type="predicted"/>
<evidence type="ECO:0000256" key="1">
    <source>
        <dbReference type="SAM" id="MobiDB-lite"/>
    </source>
</evidence>
<organism evidence="2 3">
    <name type="scientific">Rhodobacter flavimaris</name>
    <dbReference type="NCBI Taxonomy" id="2907145"/>
    <lineage>
        <taxon>Bacteria</taxon>
        <taxon>Pseudomonadati</taxon>
        <taxon>Pseudomonadota</taxon>
        <taxon>Alphaproteobacteria</taxon>
        <taxon>Rhodobacterales</taxon>
        <taxon>Rhodobacter group</taxon>
        <taxon>Rhodobacter</taxon>
    </lineage>
</organism>
<feature type="region of interest" description="Disordered" evidence="1">
    <location>
        <begin position="1"/>
        <end position="21"/>
    </location>
</feature>
<sequence>MSRTTFPWKIQRKTPDGPLTDAQRRDLSAQFEIPLENLRELSAALGHALDPWLFVPSIITIVKQVERAPTEFEHLMRDLRQAEKYLGKAMERMRTLAVVDTQRAELSKDHFRDQVSTSYEAVRQMNRDFAQMDKTGSAKLDFLGDPDARRTRDDRREAILAAIFRCWYRSGRSETVTTDGSSSERKGPLFDFVDAVVDCVSEPGGRLSGHTIWKDLQQWRHDNRRALASASIVGQKTD</sequence>
<gene>
    <name evidence="2" type="ORF">LZA78_15675</name>
</gene>
<evidence type="ECO:0000313" key="3">
    <source>
        <dbReference type="Proteomes" id="UP001521181"/>
    </source>
</evidence>
<reference evidence="2 3" key="1">
    <citation type="submission" date="2021-12" db="EMBL/GenBank/DDBJ databases">
        <title>Sinirhodobacter sp. WL0062 is a bacterium isolated from seawater.</title>
        <authorList>
            <person name="Wang L."/>
            <person name="He W."/>
            <person name="Zhang D.-F."/>
        </authorList>
    </citation>
    <scope>NUCLEOTIDE SEQUENCE [LARGE SCALE GENOMIC DNA]</scope>
    <source>
        <strain evidence="2 3">WL0062</strain>
    </source>
</reference>
<dbReference type="EMBL" id="JAJUOS010000014">
    <property type="protein sequence ID" value="MCE5974923.1"/>
    <property type="molecule type" value="Genomic_DNA"/>
</dbReference>
<protein>
    <submittedName>
        <fullName evidence="2">Uncharacterized protein</fullName>
    </submittedName>
</protein>
<dbReference type="RefSeq" id="WP_233677858.1">
    <property type="nucleotide sequence ID" value="NZ_JAJUOS010000014.1"/>
</dbReference>
<evidence type="ECO:0000313" key="2">
    <source>
        <dbReference type="EMBL" id="MCE5974923.1"/>
    </source>
</evidence>
<keyword evidence="3" id="KW-1185">Reference proteome</keyword>